<proteinExistence type="inferred from homology"/>
<evidence type="ECO:0000256" key="1">
    <source>
        <dbReference type="ARBA" id="ARBA00004255"/>
    </source>
</evidence>
<keyword evidence="5 11" id="KW-0963">Cytoplasm</keyword>
<dbReference type="GO" id="GO:0006891">
    <property type="term" value="P:intra-Golgi vesicle-mediated transport"/>
    <property type="evidence" value="ECO:0007669"/>
    <property type="project" value="TreeGrafter"/>
</dbReference>
<organism evidence="12 13">
    <name type="scientific">Exophiala aquamarina CBS 119918</name>
    <dbReference type="NCBI Taxonomy" id="1182545"/>
    <lineage>
        <taxon>Eukaryota</taxon>
        <taxon>Fungi</taxon>
        <taxon>Dikarya</taxon>
        <taxon>Ascomycota</taxon>
        <taxon>Pezizomycotina</taxon>
        <taxon>Eurotiomycetes</taxon>
        <taxon>Chaetothyriomycetidae</taxon>
        <taxon>Chaetothyriales</taxon>
        <taxon>Herpotrichiellaceae</taxon>
        <taxon>Exophiala</taxon>
    </lineage>
</organism>
<dbReference type="AlphaFoldDB" id="A0A072PE64"/>
<dbReference type="GO" id="GO:0030126">
    <property type="term" value="C:COPI vesicle coat"/>
    <property type="evidence" value="ECO:0007669"/>
    <property type="project" value="TreeGrafter"/>
</dbReference>
<dbReference type="RefSeq" id="XP_013260657.1">
    <property type="nucleotide sequence ID" value="XM_013405203.1"/>
</dbReference>
<sequence length="297" mass="31672">MDPFSGEGELLNISTAFYTHAYQTVLDFDTSSLSTENKKTAQLLKYRAQIALGQSSSVVSSLKSSKDPASRSIVALAQQSTGDASAVDTASSLAESDPEDAVVQVVAGTILAAAGEYTKAIELLNKHQGNLEAVALLTQIHLVQNRTDRAVKEVQAAKRWAQDSLLINLAEAWSNLREGGSDKYQSAFYVYEELATTPGNTSPSAIVGQAVAEIHLGRYEEAEAALQQALAADNVDVQALANSVVLASLMGKKSDVVQDLLKQLAEKDRKHALLKDLEEKSEAFDTAAAKYSAKAVA</sequence>
<name>A0A072PE64_9EURO</name>
<keyword evidence="13" id="KW-1185">Reference proteome</keyword>
<keyword evidence="9 11" id="KW-0472">Membrane</keyword>
<comment type="caution">
    <text evidence="12">The sequence shown here is derived from an EMBL/GenBank/DDBJ whole genome shotgun (WGS) entry which is preliminary data.</text>
</comment>
<dbReference type="GO" id="GO:0015031">
    <property type="term" value="P:protein transport"/>
    <property type="evidence" value="ECO:0007669"/>
    <property type="project" value="UniProtKB-UniRule"/>
</dbReference>
<dbReference type="GO" id="GO:0006888">
    <property type="term" value="P:endoplasmic reticulum to Golgi vesicle-mediated transport"/>
    <property type="evidence" value="ECO:0007669"/>
    <property type="project" value="TreeGrafter"/>
</dbReference>
<dbReference type="InterPro" id="IPR011990">
    <property type="entry name" value="TPR-like_helical_dom_sf"/>
</dbReference>
<evidence type="ECO:0000256" key="5">
    <source>
        <dbReference type="ARBA" id="ARBA00022490"/>
    </source>
</evidence>
<dbReference type="GeneID" id="25280910"/>
<keyword evidence="10 11" id="KW-0968">Cytoplasmic vesicle</keyword>
<evidence type="ECO:0000256" key="4">
    <source>
        <dbReference type="ARBA" id="ARBA00022448"/>
    </source>
</evidence>
<evidence type="ECO:0000256" key="8">
    <source>
        <dbReference type="ARBA" id="ARBA00023034"/>
    </source>
</evidence>
<dbReference type="HOGENOM" id="CLU_049363_1_0_1"/>
<evidence type="ECO:0000313" key="13">
    <source>
        <dbReference type="Proteomes" id="UP000027920"/>
    </source>
</evidence>
<gene>
    <name evidence="12" type="ORF">A1O9_05990</name>
</gene>
<evidence type="ECO:0000256" key="7">
    <source>
        <dbReference type="ARBA" id="ARBA00022927"/>
    </source>
</evidence>
<dbReference type="GO" id="GO:0005198">
    <property type="term" value="F:structural molecule activity"/>
    <property type="evidence" value="ECO:0007669"/>
    <property type="project" value="UniProtKB-UniRule"/>
</dbReference>
<dbReference type="PANTHER" id="PTHR10805:SF0">
    <property type="entry name" value="COATOMER SUBUNIT EPSILON"/>
    <property type="match status" value="1"/>
</dbReference>
<accession>A0A072PE64</accession>
<comment type="similarity">
    <text evidence="3 11">Belongs to the COPE family.</text>
</comment>
<dbReference type="OrthoDB" id="310217at2759"/>
<dbReference type="VEuPathDB" id="FungiDB:A1O9_05990"/>
<evidence type="ECO:0000256" key="2">
    <source>
        <dbReference type="ARBA" id="ARBA00004347"/>
    </source>
</evidence>
<evidence type="ECO:0000313" key="12">
    <source>
        <dbReference type="EMBL" id="KEF58067.1"/>
    </source>
</evidence>
<dbReference type="InterPro" id="IPR006822">
    <property type="entry name" value="Coatomer_esu"/>
</dbReference>
<keyword evidence="4 11" id="KW-0813">Transport</keyword>
<keyword evidence="6 11" id="KW-0931">ER-Golgi transport</keyword>
<evidence type="ECO:0000256" key="10">
    <source>
        <dbReference type="ARBA" id="ARBA00023329"/>
    </source>
</evidence>
<dbReference type="Gene3D" id="1.25.40.10">
    <property type="entry name" value="Tetratricopeptide repeat domain"/>
    <property type="match status" value="1"/>
</dbReference>
<dbReference type="Proteomes" id="UP000027920">
    <property type="component" value="Unassembled WGS sequence"/>
</dbReference>
<keyword evidence="7 11" id="KW-0653">Protein transport</keyword>
<comment type="subcellular location">
    <subcellularLocation>
        <location evidence="2">Cytoplasmic vesicle</location>
        <location evidence="2">COPI-coated vesicle membrane</location>
        <topology evidence="2">Peripheral membrane protein</topology>
        <orientation evidence="2">Cytoplasmic side</orientation>
    </subcellularLocation>
    <subcellularLocation>
        <location evidence="1">Golgi apparatus membrane</location>
        <topology evidence="1">Peripheral membrane protein</topology>
        <orientation evidence="1">Cytoplasmic side</orientation>
    </subcellularLocation>
</comment>
<dbReference type="Pfam" id="PF04733">
    <property type="entry name" value="Coatomer_E"/>
    <property type="match status" value="1"/>
</dbReference>
<dbReference type="SUPFAM" id="SSF48452">
    <property type="entry name" value="TPR-like"/>
    <property type="match status" value="1"/>
</dbReference>
<dbReference type="STRING" id="1182545.A0A072PE64"/>
<keyword evidence="8 11" id="KW-0333">Golgi apparatus</keyword>
<evidence type="ECO:0000256" key="11">
    <source>
        <dbReference type="PIRNR" id="PIRNR016478"/>
    </source>
</evidence>
<dbReference type="GO" id="GO:0000139">
    <property type="term" value="C:Golgi membrane"/>
    <property type="evidence" value="ECO:0007669"/>
    <property type="project" value="UniProtKB-SubCell"/>
</dbReference>
<evidence type="ECO:0000256" key="3">
    <source>
        <dbReference type="ARBA" id="ARBA00008827"/>
    </source>
</evidence>
<dbReference type="GO" id="GO:0006890">
    <property type="term" value="P:retrograde vesicle-mediated transport, Golgi to endoplasmic reticulum"/>
    <property type="evidence" value="ECO:0007669"/>
    <property type="project" value="UniProtKB-UniRule"/>
</dbReference>
<dbReference type="EMBL" id="AMGV01000004">
    <property type="protein sequence ID" value="KEF58067.1"/>
    <property type="molecule type" value="Genomic_DNA"/>
</dbReference>
<reference evidence="12 13" key="1">
    <citation type="submission" date="2013-03" db="EMBL/GenBank/DDBJ databases">
        <title>The Genome Sequence of Exophiala aquamarina CBS 119918.</title>
        <authorList>
            <consortium name="The Broad Institute Genomics Platform"/>
            <person name="Cuomo C."/>
            <person name="de Hoog S."/>
            <person name="Gorbushina A."/>
            <person name="Walker B."/>
            <person name="Young S.K."/>
            <person name="Zeng Q."/>
            <person name="Gargeya S."/>
            <person name="Fitzgerald M."/>
            <person name="Haas B."/>
            <person name="Abouelleil A."/>
            <person name="Allen A.W."/>
            <person name="Alvarado L."/>
            <person name="Arachchi H.M."/>
            <person name="Berlin A.M."/>
            <person name="Chapman S.B."/>
            <person name="Gainer-Dewar J."/>
            <person name="Goldberg J."/>
            <person name="Griggs A."/>
            <person name="Gujja S."/>
            <person name="Hansen M."/>
            <person name="Howarth C."/>
            <person name="Imamovic A."/>
            <person name="Ireland A."/>
            <person name="Larimer J."/>
            <person name="McCowan C."/>
            <person name="Murphy C."/>
            <person name="Pearson M."/>
            <person name="Poon T.W."/>
            <person name="Priest M."/>
            <person name="Roberts A."/>
            <person name="Saif S."/>
            <person name="Shea T."/>
            <person name="Sisk P."/>
            <person name="Sykes S."/>
            <person name="Wortman J."/>
            <person name="Nusbaum C."/>
            <person name="Birren B."/>
        </authorList>
    </citation>
    <scope>NUCLEOTIDE SEQUENCE [LARGE SCALE GENOMIC DNA]</scope>
    <source>
        <strain evidence="12 13">CBS 119918</strain>
    </source>
</reference>
<comment type="function">
    <text evidence="11">The coatomer is a cytosolic protein complex that binds to dilysine motifs and reversibly associates with Golgi non-clathrin-coated vesicles, which further mediate biosynthetic protein transport from the ER, via the Golgi up to the trans Golgi network. The coatomer complex is required for budding from Golgi membranes, and is essential for the retrograde Golgi-to-ER transport of dilysine-tagged proteins.</text>
</comment>
<dbReference type="PANTHER" id="PTHR10805">
    <property type="entry name" value="COATOMER SUBUNIT EPSILON"/>
    <property type="match status" value="1"/>
</dbReference>
<evidence type="ECO:0000256" key="6">
    <source>
        <dbReference type="ARBA" id="ARBA00022892"/>
    </source>
</evidence>
<protein>
    <recommendedName>
        <fullName evidence="11">Coatomer subunit epsilon</fullName>
    </recommendedName>
</protein>
<evidence type="ECO:0000256" key="9">
    <source>
        <dbReference type="ARBA" id="ARBA00023136"/>
    </source>
</evidence>
<dbReference type="PIRSF" id="PIRSF016478">
    <property type="entry name" value="Coatomer_esu"/>
    <property type="match status" value="1"/>
</dbReference>